<dbReference type="EMBL" id="BJNW01000008">
    <property type="protein sequence ID" value="GEC99008.1"/>
    <property type="molecule type" value="Genomic_DNA"/>
</dbReference>
<reference evidence="1 2" key="1">
    <citation type="submission" date="2019-06" db="EMBL/GenBank/DDBJ databases">
        <title>Whole genome shotgun sequence of Kocuria varians NBRC 15358.</title>
        <authorList>
            <person name="Hosoyama A."/>
            <person name="Uohara A."/>
            <person name="Ohji S."/>
            <person name="Ichikawa N."/>
        </authorList>
    </citation>
    <scope>NUCLEOTIDE SEQUENCE [LARGE SCALE GENOMIC DNA]</scope>
    <source>
        <strain evidence="1 2">NBRC 15358</strain>
    </source>
</reference>
<keyword evidence="1" id="KW-0378">Hydrolase</keyword>
<evidence type="ECO:0000313" key="2">
    <source>
        <dbReference type="Proteomes" id="UP000315730"/>
    </source>
</evidence>
<proteinExistence type="predicted"/>
<comment type="caution">
    <text evidence="1">The sequence shown here is derived from an EMBL/GenBank/DDBJ whole genome shotgun (WGS) entry which is preliminary data.</text>
</comment>
<name>A0A4Y4D1F2_KOCVA</name>
<dbReference type="InterPro" id="IPR023476">
    <property type="entry name" value="Pep_tRNA_hydro_II_dom_sf"/>
</dbReference>
<keyword evidence="2" id="KW-1185">Reference proteome</keyword>
<evidence type="ECO:0000313" key="1">
    <source>
        <dbReference type="EMBL" id="GEC99008.1"/>
    </source>
</evidence>
<gene>
    <name evidence="1" type="ORF">KVA01_11630</name>
</gene>
<dbReference type="SUPFAM" id="SSF102462">
    <property type="entry name" value="Peptidyl-tRNA hydrolase II"/>
    <property type="match status" value="1"/>
</dbReference>
<dbReference type="GO" id="GO:0016787">
    <property type="term" value="F:hydrolase activity"/>
    <property type="evidence" value="ECO:0007669"/>
    <property type="project" value="UniProtKB-KW"/>
</dbReference>
<dbReference type="Proteomes" id="UP000315730">
    <property type="component" value="Unassembled WGS sequence"/>
</dbReference>
<protein>
    <submittedName>
        <fullName evidence="1">Peptidyl-tRNA hydrolase</fullName>
    </submittedName>
</protein>
<sequence length="263" mass="28600">MDTGLRAYPHIYSGVVTRISDHAASASVMLPPRRWETRGMTNDAQPEQDVPWAMQLVVHRDRAHPAREVDVAEAAARAVVTLLADGRSAPGGPWHDAVRTWRDVAIRKLVRRADGKRWEDVQLLPGVTVVQEGPEGHGDAMVRAVVPAPVQPLPKALHKLQVSGTQFPDEGASGSTGALVTVEVAPGLGISSGKLAAQCGHAAQLAWEEMPADVRERWAADGYRLRVEFPSRQEWESVSRPVTVTDAGLTELDGPTDTTRAWW</sequence>
<accession>A0A4Y4D1F2</accession>
<organism evidence="1 2">
    <name type="scientific">Kocuria varians</name>
    <name type="common">Micrococcus varians</name>
    <dbReference type="NCBI Taxonomy" id="1272"/>
    <lineage>
        <taxon>Bacteria</taxon>
        <taxon>Bacillati</taxon>
        <taxon>Actinomycetota</taxon>
        <taxon>Actinomycetes</taxon>
        <taxon>Micrococcales</taxon>
        <taxon>Micrococcaceae</taxon>
        <taxon>Kocuria</taxon>
    </lineage>
</organism>
<dbReference type="Gene3D" id="3.40.1490.10">
    <property type="entry name" value="Bit1"/>
    <property type="match status" value="1"/>
</dbReference>
<dbReference type="STRING" id="1272.GCA_900014985_00668"/>
<dbReference type="AlphaFoldDB" id="A0A4Y4D1F2"/>